<sequence length="232" mass="25281">MHFMVPLHVVHDLDGLQINSEVVEPVKYQMNESSSGEGSTTSSAPTTKHIPEHAEVPHVACAPTSGLAPNSLAQPKKLAQLAPVPSSGSNANALKPVPRGLPNIGSNAADGGILDFLSKSPQPMLLELGMKNHHLLELINEPVEWGKGLRYELKLPVLCLIDCDPYGSRIMTTYKYGAKNMAADDCKMVIRDMKWLVICLADLEKFEIPEDVMLPISEDALGQVKTCQRNHL</sequence>
<dbReference type="EMBL" id="CM037151">
    <property type="protein sequence ID" value="KAH7843164.1"/>
    <property type="molecule type" value="Genomic_DNA"/>
</dbReference>
<accession>A0ACB7XQF5</accession>
<comment type="caution">
    <text evidence="1">The sequence shown here is derived from an EMBL/GenBank/DDBJ whole genome shotgun (WGS) entry which is preliminary data.</text>
</comment>
<name>A0ACB7XQF5_9ERIC</name>
<keyword evidence="2" id="KW-1185">Reference proteome</keyword>
<evidence type="ECO:0000313" key="2">
    <source>
        <dbReference type="Proteomes" id="UP000828048"/>
    </source>
</evidence>
<dbReference type="Proteomes" id="UP000828048">
    <property type="component" value="Chromosome 1"/>
</dbReference>
<gene>
    <name evidence="1" type="ORF">Vadar_013474</name>
</gene>
<proteinExistence type="predicted"/>
<protein>
    <submittedName>
        <fullName evidence="1">Uncharacterized protein</fullName>
    </submittedName>
</protein>
<reference evidence="1 2" key="1">
    <citation type="journal article" date="2021" name="Hortic Res">
        <title>High-quality reference genome and annotation aids understanding of berry development for evergreen blueberry (Vaccinium darrowii).</title>
        <authorList>
            <person name="Yu J."/>
            <person name="Hulse-Kemp A.M."/>
            <person name="Babiker E."/>
            <person name="Staton M."/>
        </authorList>
    </citation>
    <scope>NUCLEOTIDE SEQUENCE [LARGE SCALE GENOMIC DNA]</scope>
    <source>
        <strain evidence="2">cv. NJ 8807/NJ 8810</strain>
        <tissue evidence="1">Young leaf</tissue>
    </source>
</reference>
<organism evidence="1 2">
    <name type="scientific">Vaccinium darrowii</name>
    <dbReference type="NCBI Taxonomy" id="229202"/>
    <lineage>
        <taxon>Eukaryota</taxon>
        <taxon>Viridiplantae</taxon>
        <taxon>Streptophyta</taxon>
        <taxon>Embryophyta</taxon>
        <taxon>Tracheophyta</taxon>
        <taxon>Spermatophyta</taxon>
        <taxon>Magnoliopsida</taxon>
        <taxon>eudicotyledons</taxon>
        <taxon>Gunneridae</taxon>
        <taxon>Pentapetalae</taxon>
        <taxon>asterids</taxon>
        <taxon>Ericales</taxon>
        <taxon>Ericaceae</taxon>
        <taxon>Vaccinioideae</taxon>
        <taxon>Vaccinieae</taxon>
        <taxon>Vaccinium</taxon>
    </lineage>
</organism>
<evidence type="ECO:0000313" key="1">
    <source>
        <dbReference type="EMBL" id="KAH7843164.1"/>
    </source>
</evidence>